<reference evidence="1" key="1">
    <citation type="submission" date="2014-09" db="EMBL/GenBank/DDBJ databases">
        <authorList>
            <person name="Magalhaes I.L.F."/>
            <person name="Oliveira U."/>
            <person name="Santos F.R."/>
            <person name="Vidigal T.H.D.A."/>
            <person name="Brescovit A.D."/>
            <person name="Santos A.J."/>
        </authorList>
    </citation>
    <scope>NUCLEOTIDE SEQUENCE</scope>
    <source>
        <tissue evidence="1">Shoot tissue taken approximately 20 cm above the soil surface</tissue>
    </source>
</reference>
<organism evidence="1">
    <name type="scientific">Arundo donax</name>
    <name type="common">Giant reed</name>
    <name type="synonym">Donax arundinaceus</name>
    <dbReference type="NCBI Taxonomy" id="35708"/>
    <lineage>
        <taxon>Eukaryota</taxon>
        <taxon>Viridiplantae</taxon>
        <taxon>Streptophyta</taxon>
        <taxon>Embryophyta</taxon>
        <taxon>Tracheophyta</taxon>
        <taxon>Spermatophyta</taxon>
        <taxon>Magnoliopsida</taxon>
        <taxon>Liliopsida</taxon>
        <taxon>Poales</taxon>
        <taxon>Poaceae</taxon>
        <taxon>PACMAD clade</taxon>
        <taxon>Arundinoideae</taxon>
        <taxon>Arundineae</taxon>
        <taxon>Arundo</taxon>
    </lineage>
</organism>
<proteinExistence type="predicted"/>
<dbReference type="AlphaFoldDB" id="A0A0A9HM57"/>
<sequence>MCLIWTMLGWQSSRRSLISRKIRVASETFSNTSFIFLIATRSPKIASTRG</sequence>
<name>A0A0A9HM57_ARUDO</name>
<protein>
    <submittedName>
        <fullName evidence="1">Uncharacterized protein</fullName>
    </submittedName>
</protein>
<accession>A0A0A9HM57</accession>
<dbReference type="EMBL" id="GBRH01160967">
    <property type="protein sequence ID" value="JAE36929.1"/>
    <property type="molecule type" value="Transcribed_RNA"/>
</dbReference>
<evidence type="ECO:0000313" key="1">
    <source>
        <dbReference type="EMBL" id="JAE36929.1"/>
    </source>
</evidence>
<reference evidence="1" key="2">
    <citation type="journal article" date="2015" name="Data Brief">
        <title>Shoot transcriptome of the giant reed, Arundo donax.</title>
        <authorList>
            <person name="Barrero R.A."/>
            <person name="Guerrero F.D."/>
            <person name="Moolhuijzen P."/>
            <person name="Goolsby J.A."/>
            <person name="Tidwell J."/>
            <person name="Bellgard S.E."/>
            <person name="Bellgard M.I."/>
        </authorList>
    </citation>
    <scope>NUCLEOTIDE SEQUENCE</scope>
    <source>
        <tissue evidence="1">Shoot tissue taken approximately 20 cm above the soil surface</tissue>
    </source>
</reference>